<feature type="domain" description="Protein SirB1 N-terminal" evidence="2">
    <location>
        <begin position="34"/>
        <end position="184"/>
    </location>
</feature>
<keyword evidence="4" id="KW-1185">Reference proteome</keyword>
<sequence>MFEFSEQELESVSLLEAALALNAAIVPATQTIWVKQKLELMLADLNDKLAMESNEQLRLEGLLRVFYKEWNFRGDIHQFFDSESAFIDKVLERQQGIPVSLGALLVYFGQKLDLPIKAVAFPTQLVVKVDWRDRESVFINPLNGEFISQRILRGWLIGQKGPTAELAEEHLESSDNSTIIGRWLAVIKSAFLREENYTNALRCSELALSFSPDDPYEIRDRGYIFQQLDCDWVAVSDYEYFIEQCPDDPAAELLKIQVKVLTAQEPTFH</sequence>
<evidence type="ECO:0000256" key="1">
    <source>
        <dbReference type="ARBA" id="ARBA00007100"/>
    </source>
</evidence>
<dbReference type="OrthoDB" id="232498at2"/>
<accession>A0A1C3EF39</accession>
<dbReference type="PANTHER" id="PTHR31350">
    <property type="entry name" value="SI:DKEY-261L7.2"/>
    <property type="match status" value="1"/>
</dbReference>
<gene>
    <name evidence="3" type="ORF">A8L45_14645</name>
</gene>
<dbReference type="InterPro" id="IPR011990">
    <property type="entry name" value="TPR-like_helical_dom_sf"/>
</dbReference>
<dbReference type="Pfam" id="PF13371">
    <property type="entry name" value="TPR_9"/>
    <property type="match status" value="1"/>
</dbReference>
<evidence type="ECO:0000313" key="4">
    <source>
        <dbReference type="Proteomes" id="UP000094936"/>
    </source>
</evidence>
<dbReference type="PANTHER" id="PTHR31350:SF21">
    <property type="entry name" value="F-BOX ONLY PROTEIN 21"/>
    <property type="match status" value="1"/>
</dbReference>
<dbReference type="Proteomes" id="UP000094936">
    <property type="component" value="Unassembled WGS sequence"/>
</dbReference>
<evidence type="ECO:0000259" key="2">
    <source>
        <dbReference type="Pfam" id="PF13369"/>
    </source>
</evidence>
<dbReference type="AlphaFoldDB" id="A0A1C3EF39"/>
<protein>
    <recommendedName>
        <fullName evidence="2">Protein SirB1 N-terminal domain-containing protein</fullName>
    </recommendedName>
</protein>
<dbReference type="EMBL" id="LYBM01000028">
    <property type="protein sequence ID" value="ODA31856.1"/>
    <property type="molecule type" value="Genomic_DNA"/>
</dbReference>
<comment type="caution">
    <text evidence="3">The sequence shown here is derived from an EMBL/GenBank/DDBJ whole genome shotgun (WGS) entry which is preliminary data.</text>
</comment>
<proteinExistence type="inferred from homology"/>
<comment type="similarity">
    <text evidence="1">Belongs to the UPF0162 family.</text>
</comment>
<dbReference type="Pfam" id="PF13369">
    <property type="entry name" value="Transglut_core2"/>
    <property type="match status" value="1"/>
</dbReference>
<dbReference type="RefSeq" id="WP_068903566.1">
    <property type="nucleotide sequence ID" value="NZ_JBHUIF010000028.1"/>
</dbReference>
<reference evidence="3 4" key="1">
    <citation type="submission" date="2016-05" db="EMBL/GenBank/DDBJ databases">
        <title>Genomic Taxonomy of the Vibrionaceae.</title>
        <authorList>
            <person name="Gomez-Gil B."/>
            <person name="Enciso-Ibarra J."/>
        </authorList>
    </citation>
    <scope>NUCLEOTIDE SEQUENCE [LARGE SCALE GENOMIC DNA]</scope>
    <source>
        <strain evidence="3 4">CAIM 1920</strain>
    </source>
</reference>
<name>A0A1C3EF39_9GAMM</name>
<dbReference type="InterPro" id="IPR032698">
    <property type="entry name" value="SirB1_N"/>
</dbReference>
<dbReference type="SUPFAM" id="SSF48452">
    <property type="entry name" value="TPR-like"/>
    <property type="match status" value="1"/>
</dbReference>
<organism evidence="3 4">
    <name type="scientific">Veronia pacifica</name>
    <dbReference type="NCBI Taxonomy" id="1080227"/>
    <lineage>
        <taxon>Bacteria</taxon>
        <taxon>Pseudomonadati</taxon>
        <taxon>Pseudomonadota</taxon>
        <taxon>Gammaproteobacteria</taxon>
        <taxon>Vibrionales</taxon>
        <taxon>Vibrionaceae</taxon>
        <taxon>Veronia</taxon>
    </lineage>
</organism>
<evidence type="ECO:0000313" key="3">
    <source>
        <dbReference type="EMBL" id="ODA31856.1"/>
    </source>
</evidence>
<dbReference type="STRING" id="1080227.A8L45_14645"/>